<dbReference type="AlphaFoldDB" id="A0A0S8G3J8"/>
<keyword evidence="2" id="KW-0812">Transmembrane</keyword>
<feature type="compositionally biased region" description="Low complexity" evidence="1">
    <location>
        <begin position="164"/>
        <end position="192"/>
    </location>
</feature>
<protein>
    <recommendedName>
        <fullName evidence="5">Prepilin-type N-terminal cleavage/methylation domain-containing protein</fullName>
    </recommendedName>
</protein>
<dbReference type="NCBIfam" id="TIGR02532">
    <property type="entry name" value="IV_pilin_GFxxxE"/>
    <property type="match status" value="1"/>
</dbReference>
<dbReference type="EMBL" id="LJUI01000145">
    <property type="protein sequence ID" value="KPK67137.1"/>
    <property type="molecule type" value="Genomic_DNA"/>
</dbReference>
<proteinExistence type="predicted"/>
<dbReference type="Pfam" id="PF07963">
    <property type="entry name" value="N_methyl"/>
    <property type="match status" value="1"/>
</dbReference>
<dbReference type="InterPro" id="IPR012902">
    <property type="entry name" value="N_methyl_site"/>
</dbReference>
<sequence length="192" mass="21023">MQEAYGGYSPLHRGRYRSAGFTLIEVIVALVILAFIILGTVVFFSTGLRTTSVTRDRQVATKLAQEVIESVKQGGYPGLNNIVGFTQTGDNTGYLPDSSYFYLDSPFLDRFQVERYVSDIGAAGTARQVVVRVIWPLQDPGAMSDTIQMATVIANQPGRQMKATPTPLKTPTPTRTPTVTRTYTPSHTPTDT</sequence>
<dbReference type="Proteomes" id="UP000051717">
    <property type="component" value="Unassembled WGS sequence"/>
</dbReference>
<accession>A0A0S8G3J8</accession>
<evidence type="ECO:0000313" key="4">
    <source>
        <dbReference type="Proteomes" id="UP000051717"/>
    </source>
</evidence>
<reference evidence="3 4" key="1">
    <citation type="journal article" date="2015" name="Microbiome">
        <title>Genomic resolution of linkages in carbon, nitrogen, and sulfur cycling among widespread estuary sediment bacteria.</title>
        <authorList>
            <person name="Baker B.J."/>
            <person name="Lazar C.S."/>
            <person name="Teske A.P."/>
            <person name="Dick G.J."/>
        </authorList>
    </citation>
    <scope>NUCLEOTIDE SEQUENCE [LARGE SCALE GENOMIC DNA]</scope>
    <source>
        <strain evidence="3">SM23_40</strain>
    </source>
</reference>
<evidence type="ECO:0000256" key="2">
    <source>
        <dbReference type="SAM" id="Phobius"/>
    </source>
</evidence>
<feature type="transmembrane region" description="Helical" evidence="2">
    <location>
        <begin position="21"/>
        <end position="44"/>
    </location>
</feature>
<evidence type="ECO:0000256" key="1">
    <source>
        <dbReference type="SAM" id="MobiDB-lite"/>
    </source>
</evidence>
<feature type="non-terminal residue" evidence="3">
    <location>
        <position position="192"/>
    </location>
</feature>
<keyword evidence="2" id="KW-1133">Transmembrane helix</keyword>
<organism evidence="3 4">
    <name type="scientific">candidate division TA06 bacterium SM23_40</name>
    <dbReference type="NCBI Taxonomy" id="1703774"/>
    <lineage>
        <taxon>Bacteria</taxon>
        <taxon>Bacteria division TA06</taxon>
    </lineage>
</organism>
<dbReference type="PROSITE" id="PS00409">
    <property type="entry name" value="PROKAR_NTER_METHYL"/>
    <property type="match status" value="1"/>
</dbReference>
<comment type="caution">
    <text evidence="3">The sequence shown here is derived from an EMBL/GenBank/DDBJ whole genome shotgun (WGS) entry which is preliminary data.</text>
</comment>
<name>A0A0S8G3J8_UNCT6</name>
<gene>
    <name evidence="3" type="ORF">AMJ82_11180</name>
</gene>
<feature type="region of interest" description="Disordered" evidence="1">
    <location>
        <begin position="160"/>
        <end position="192"/>
    </location>
</feature>
<evidence type="ECO:0000313" key="3">
    <source>
        <dbReference type="EMBL" id="KPK67137.1"/>
    </source>
</evidence>
<keyword evidence="2" id="KW-0472">Membrane</keyword>
<evidence type="ECO:0008006" key="5">
    <source>
        <dbReference type="Google" id="ProtNLM"/>
    </source>
</evidence>